<evidence type="ECO:0000313" key="3">
    <source>
        <dbReference type="Proteomes" id="UP001204562"/>
    </source>
</evidence>
<dbReference type="Proteomes" id="UP001204562">
    <property type="component" value="Unassembled WGS sequence"/>
</dbReference>
<dbReference type="EMBL" id="JANFYS010000030">
    <property type="protein sequence ID" value="MCQ4771403.1"/>
    <property type="molecule type" value="Genomic_DNA"/>
</dbReference>
<dbReference type="Pfam" id="PF05893">
    <property type="entry name" value="LuxC"/>
    <property type="match status" value="1"/>
</dbReference>
<dbReference type="RefSeq" id="WP_256304584.1">
    <property type="nucleotide sequence ID" value="NZ_JANFYS010000030.1"/>
</dbReference>
<reference evidence="2" key="1">
    <citation type="submission" date="2022-06" db="EMBL/GenBank/DDBJ databases">
        <title>Isolation of gut microbiota from human fecal samples.</title>
        <authorList>
            <person name="Pamer E.G."/>
            <person name="Barat B."/>
            <person name="Waligurski E."/>
            <person name="Medina S."/>
            <person name="Paddock L."/>
            <person name="Mostad J."/>
        </authorList>
    </citation>
    <scope>NUCLEOTIDE SEQUENCE</scope>
    <source>
        <strain evidence="2">DFI.9.91</strain>
    </source>
</reference>
<dbReference type="GO" id="GO:0008218">
    <property type="term" value="P:bioluminescence"/>
    <property type="evidence" value="ECO:0007669"/>
    <property type="project" value="InterPro"/>
</dbReference>
<keyword evidence="1" id="KW-0521">NADP</keyword>
<dbReference type="InterPro" id="IPR016161">
    <property type="entry name" value="Ald_DH/histidinol_DH"/>
</dbReference>
<dbReference type="InterPro" id="IPR008670">
    <property type="entry name" value="CoA_reduct_LuxC"/>
</dbReference>
<name>A0AAW5JUW8_9FIRM</name>
<protein>
    <submittedName>
        <fullName evidence="2">Acyl-CoA reductase</fullName>
    </submittedName>
</protein>
<dbReference type="SUPFAM" id="SSF53720">
    <property type="entry name" value="ALDH-like"/>
    <property type="match status" value="1"/>
</dbReference>
<organism evidence="2 3">
    <name type="scientific">Intestinimonas massiliensis</name>
    <name type="common">ex Afouda et al. 2020</name>
    <dbReference type="NCBI Taxonomy" id="1673721"/>
    <lineage>
        <taxon>Bacteria</taxon>
        <taxon>Bacillati</taxon>
        <taxon>Bacillota</taxon>
        <taxon>Clostridia</taxon>
        <taxon>Eubacteriales</taxon>
        <taxon>Intestinimonas</taxon>
    </lineage>
</organism>
<evidence type="ECO:0000313" key="2">
    <source>
        <dbReference type="EMBL" id="MCQ4771403.1"/>
    </source>
</evidence>
<dbReference type="AlphaFoldDB" id="A0AAW5JUW8"/>
<sequence length="394" mass="43411">MRDNVILLAGVEHPSAEPWVPFAPEALDFLDALSAAVRASSKRREELAAFAFWCRRSRLEALKNRHASLPPRLGRGLLFHVAPSNVPTMFAYTYVIGLLAGNANIIRLSTRRGETEAELCGILRETLDRPEFASVKARSSFVSYGRDDEITTAYLSGCDGRVIWGGDAAVAAMRRLPMPPHAVEVCFPDRWSLALLSQAHLSALGEEALAGLAHRFYNDTYLMDQNACSSPQMVVWLADGGEAGIRRRWWEAVAKEARGRYSLGPFQAAQKYERFCRAAMTMTDPTVVRLDRHGENLVYVARLSALPTAPLELKGGFGLFFECEATNLNELLPMLSVKVQTLVCAGPEPGDMAAFLAAHRARGVDRVVHLGQALEMDTVWDGRDLIEALSRVIG</sequence>
<accession>A0AAW5JUW8</accession>
<gene>
    <name evidence="2" type="ORF">NE579_13215</name>
</gene>
<dbReference type="GO" id="GO:0003995">
    <property type="term" value="F:acyl-CoA dehydrogenase activity"/>
    <property type="evidence" value="ECO:0007669"/>
    <property type="project" value="InterPro"/>
</dbReference>
<proteinExistence type="predicted"/>
<evidence type="ECO:0000256" key="1">
    <source>
        <dbReference type="ARBA" id="ARBA00022857"/>
    </source>
</evidence>
<comment type="caution">
    <text evidence="2">The sequence shown here is derived from an EMBL/GenBank/DDBJ whole genome shotgun (WGS) entry which is preliminary data.</text>
</comment>